<evidence type="ECO:0000313" key="8">
    <source>
        <dbReference type="EMBL" id="MBT1071843.1"/>
    </source>
</evidence>
<keyword evidence="9" id="KW-1185">Reference proteome</keyword>
<keyword evidence="5" id="KW-0408">Iron</keyword>
<keyword evidence="4" id="KW-0249">Electron transport</keyword>
<dbReference type="InterPro" id="IPR020942">
    <property type="entry name" value="Cyt_c_III_dom"/>
</dbReference>
<dbReference type="CDD" id="cd08168">
    <property type="entry name" value="Cytochrom_C3"/>
    <property type="match status" value="1"/>
</dbReference>
<dbReference type="InterPro" id="IPR036280">
    <property type="entry name" value="Multihaem_cyt_sf"/>
</dbReference>
<evidence type="ECO:0000256" key="4">
    <source>
        <dbReference type="ARBA" id="ARBA00022982"/>
    </source>
</evidence>
<dbReference type="InterPro" id="IPR053591">
    <property type="entry name" value="Cytochrome_c"/>
</dbReference>
<dbReference type="Proteomes" id="UP000784128">
    <property type="component" value="Unassembled WGS sequence"/>
</dbReference>
<dbReference type="Pfam" id="PF02085">
    <property type="entry name" value="Cytochrom_CIII"/>
    <property type="match status" value="1"/>
</dbReference>
<dbReference type="Gene3D" id="3.90.10.10">
    <property type="entry name" value="Cytochrome C3"/>
    <property type="match status" value="1"/>
</dbReference>
<comment type="caution">
    <text evidence="8">The sequence shown here is derived from an EMBL/GenBank/DDBJ whole genome shotgun (WGS) entry which is preliminary data.</text>
</comment>
<accession>A0ABS5U876</accession>
<dbReference type="SUPFAM" id="SSF48695">
    <property type="entry name" value="Multiheme cytochromes"/>
    <property type="match status" value="1"/>
</dbReference>
<protein>
    <submittedName>
        <fullName evidence="8">Cytochrome c family protein</fullName>
    </submittedName>
</protein>
<dbReference type="PROSITE" id="PS51257">
    <property type="entry name" value="PROKAR_LIPOPROTEIN"/>
    <property type="match status" value="1"/>
</dbReference>
<proteinExistence type="predicted"/>
<keyword evidence="2" id="KW-0349">Heme</keyword>
<feature type="domain" description="Class III cytochrome C" evidence="7">
    <location>
        <begin position="28"/>
        <end position="62"/>
    </location>
</feature>
<sequence>MKKIIITMLGLVAFAGTACAADIIDLPASMGKVAFPHKQHQEALKDCKACHQNGPGKIAELNKDWAHKTCKGCHAEMKKGPTSCKECHKK</sequence>
<dbReference type="PRINTS" id="PR00609">
    <property type="entry name" value="CYTOCHROMEC3"/>
</dbReference>
<dbReference type="EMBL" id="JAHDYS010000007">
    <property type="protein sequence ID" value="MBT1071843.1"/>
    <property type="molecule type" value="Genomic_DNA"/>
</dbReference>
<keyword evidence="1" id="KW-0813">Transport</keyword>
<reference evidence="8 9" key="1">
    <citation type="submission" date="2021-05" db="EMBL/GenBank/DDBJ databases">
        <title>The draft genome of Geobacter chapellei DSM 13688.</title>
        <authorList>
            <person name="Xu Z."/>
            <person name="Masuda Y."/>
            <person name="Itoh H."/>
            <person name="Senoo K."/>
        </authorList>
    </citation>
    <scope>NUCLEOTIDE SEQUENCE [LARGE SCALE GENOMIC DNA]</scope>
    <source>
        <strain evidence="8 9">DSM 13688</strain>
    </source>
</reference>
<name>A0ABS5U876_9BACT</name>
<gene>
    <name evidence="8" type="ORF">KJB30_08620</name>
</gene>
<dbReference type="NCBIfam" id="NF043011">
    <property type="entry name" value="CytC7_Geobact"/>
    <property type="match status" value="1"/>
</dbReference>
<evidence type="ECO:0000256" key="6">
    <source>
        <dbReference type="SAM" id="SignalP"/>
    </source>
</evidence>
<evidence type="ECO:0000259" key="7">
    <source>
        <dbReference type="Pfam" id="PF02085"/>
    </source>
</evidence>
<evidence type="ECO:0000256" key="3">
    <source>
        <dbReference type="ARBA" id="ARBA00022723"/>
    </source>
</evidence>
<dbReference type="RefSeq" id="WP_214298070.1">
    <property type="nucleotide sequence ID" value="NZ_JAHDYS010000007.1"/>
</dbReference>
<keyword evidence="3" id="KW-0479">Metal-binding</keyword>
<feature type="signal peptide" evidence="6">
    <location>
        <begin position="1"/>
        <end position="20"/>
    </location>
</feature>
<keyword evidence="6" id="KW-0732">Signal</keyword>
<dbReference type="InterPro" id="IPR002322">
    <property type="entry name" value="Cyt_c_III"/>
</dbReference>
<evidence type="ECO:0000313" key="9">
    <source>
        <dbReference type="Proteomes" id="UP000784128"/>
    </source>
</evidence>
<evidence type="ECO:0000256" key="5">
    <source>
        <dbReference type="ARBA" id="ARBA00023004"/>
    </source>
</evidence>
<organism evidence="8 9">
    <name type="scientific">Pelotalea chapellei</name>
    <dbReference type="NCBI Taxonomy" id="44671"/>
    <lineage>
        <taxon>Bacteria</taxon>
        <taxon>Pseudomonadati</taxon>
        <taxon>Thermodesulfobacteriota</taxon>
        <taxon>Desulfuromonadia</taxon>
        <taxon>Geobacterales</taxon>
        <taxon>Geobacteraceae</taxon>
        <taxon>Pelotalea</taxon>
    </lineage>
</organism>
<feature type="chain" id="PRO_5046818605" evidence="6">
    <location>
        <begin position="21"/>
        <end position="90"/>
    </location>
</feature>
<evidence type="ECO:0000256" key="2">
    <source>
        <dbReference type="ARBA" id="ARBA00022617"/>
    </source>
</evidence>
<evidence type="ECO:0000256" key="1">
    <source>
        <dbReference type="ARBA" id="ARBA00022448"/>
    </source>
</evidence>